<protein>
    <submittedName>
        <fullName evidence="1">Uncharacterized protein</fullName>
    </submittedName>
</protein>
<proteinExistence type="predicted"/>
<dbReference type="AlphaFoldDB" id="A0A2P2LN30"/>
<accession>A0A2P2LN30</accession>
<evidence type="ECO:0000313" key="1">
    <source>
        <dbReference type="EMBL" id="MBX19375.1"/>
    </source>
</evidence>
<name>A0A2P2LN30_RHIMU</name>
<dbReference type="EMBL" id="GGEC01038891">
    <property type="protein sequence ID" value="MBX19375.1"/>
    <property type="molecule type" value="Transcribed_RNA"/>
</dbReference>
<reference evidence="1" key="1">
    <citation type="submission" date="2018-02" db="EMBL/GenBank/DDBJ databases">
        <title>Rhizophora mucronata_Transcriptome.</title>
        <authorList>
            <person name="Meera S.P."/>
            <person name="Sreeshan A."/>
            <person name="Augustine A."/>
        </authorList>
    </citation>
    <scope>NUCLEOTIDE SEQUENCE</scope>
    <source>
        <tissue evidence="1">Leaf</tissue>
    </source>
</reference>
<sequence>MLLSISYCLKKCVPTVGSREGPAVRNLTPVFQKGMFL</sequence>
<organism evidence="1">
    <name type="scientific">Rhizophora mucronata</name>
    <name type="common">Asiatic mangrove</name>
    <dbReference type="NCBI Taxonomy" id="61149"/>
    <lineage>
        <taxon>Eukaryota</taxon>
        <taxon>Viridiplantae</taxon>
        <taxon>Streptophyta</taxon>
        <taxon>Embryophyta</taxon>
        <taxon>Tracheophyta</taxon>
        <taxon>Spermatophyta</taxon>
        <taxon>Magnoliopsida</taxon>
        <taxon>eudicotyledons</taxon>
        <taxon>Gunneridae</taxon>
        <taxon>Pentapetalae</taxon>
        <taxon>rosids</taxon>
        <taxon>fabids</taxon>
        <taxon>Malpighiales</taxon>
        <taxon>Rhizophoraceae</taxon>
        <taxon>Rhizophora</taxon>
    </lineage>
</organism>